<protein>
    <submittedName>
        <fullName evidence="1">Uncharacterized protein</fullName>
    </submittedName>
</protein>
<name>A0A0E9W7J5_ANGAN</name>
<sequence>MRESWVFKLRYDGVLIHRFIFIPWDASMQQTEIFTVPQKSLLFVQSRTGLSAPRAVLNREQGSVQQVKVRVSLNALPLGPPCAPLMLPLTTAAPHISQTVLLTVSFLQ</sequence>
<reference evidence="1" key="1">
    <citation type="submission" date="2014-11" db="EMBL/GenBank/DDBJ databases">
        <authorList>
            <person name="Amaro Gonzalez C."/>
        </authorList>
    </citation>
    <scope>NUCLEOTIDE SEQUENCE</scope>
</reference>
<dbReference type="AlphaFoldDB" id="A0A0E9W7J5"/>
<accession>A0A0E9W7J5</accession>
<evidence type="ECO:0000313" key="1">
    <source>
        <dbReference type="EMBL" id="JAH86344.1"/>
    </source>
</evidence>
<organism evidence="1">
    <name type="scientific">Anguilla anguilla</name>
    <name type="common">European freshwater eel</name>
    <name type="synonym">Muraena anguilla</name>
    <dbReference type="NCBI Taxonomy" id="7936"/>
    <lineage>
        <taxon>Eukaryota</taxon>
        <taxon>Metazoa</taxon>
        <taxon>Chordata</taxon>
        <taxon>Craniata</taxon>
        <taxon>Vertebrata</taxon>
        <taxon>Euteleostomi</taxon>
        <taxon>Actinopterygii</taxon>
        <taxon>Neopterygii</taxon>
        <taxon>Teleostei</taxon>
        <taxon>Anguilliformes</taxon>
        <taxon>Anguillidae</taxon>
        <taxon>Anguilla</taxon>
    </lineage>
</organism>
<reference evidence="1" key="2">
    <citation type="journal article" date="2015" name="Fish Shellfish Immunol.">
        <title>Early steps in the European eel (Anguilla anguilla)-Vibrio vulnificus interaction in the gills: Role of the RtxA13 toxin.</title>
        <authorList>
            <person name="Callol A."/>
            <person name="Pajuelo D."/>
            <person name="Ebbesson L."/>
            <person name="Teles M."/>
            <person name="MacKenzie S."/>
            <person name="Amaro C."/>
        </authorList>
    </citation>
    <scope>NUCLEOTIDE SEQUENCE</scope>
</reference>
<proteinExistence type="predicted"/>
<dbReference type="EMBL" id="GBXM01022233">
    <property type="protein sequence ID" value="JAH86344.1"/>
    <property type="molecule type" value="Transcribed_RNA"/>
</dbReference>